<evidence type="ECO:0000256" key="1">
    <source>
        <dbReference type="SAM" id="Phobius"/>
    </source>
</evidence>
<feature type="domain" description="Phosphatidic acid phosphatase type 2/haloperoxidase" evidence="2">
    <location>
        <begin position="121"/>
        <end position="228"/>
    </location>
</feature>
<feature type="transmembrane region" description="Helical" evidence="1">
    <location>
        <begin position="185"/>
        <end position="207"/>
    </location>
</feature>
<reference evidence="3 4" key="1">
    <citation type="submission" date="2022-07" db="EMBL/GenBank/DDBJ databases">
        <title>Novel species in genus cellulomonas.</title>
        <authorList>
            <person name="Ye L."/>
        </authorList>
    </citation>
    <scope>NUCLEOTIDE SEQUENCE [LARGE SCALE GENOMIC DNA]</scope>
    <source>
        <strain evidence="4">zg-Y338</strain>
    </source>
</reference>
<evidence type="ECO:0000313" key="4">
    <source>
        <dbReference type="Proteomes" id="UP001316189"/>
    </source>
</evidence>
<evidence type="ECO:0000259" key="2">
    <source>
        <dbReference type="SMART" id="SM00014"/>
    </source>
</evidence>
<feature type="transmembrane region" description="Helical" evidence="1">
    <location>
        <begin position="160"/>
        <end position="178"/>
    </location>
</feature>
<dbReference type="PANTHER" id="PTHR14969">
    <property type="entry name" value="SPHINGOSINE-1-PHOSPHATE PHOSPHOHYDROLASE"/>
    <property type="match status" value="1"/>
</dbReference>
<evidence type="ECO:0000313" key="3">
    <source>
        <dbReference type="EMBL" id="UUI75108.1"/>
    </source>
</evidence>
<dbReference type="RefSeq" id="WP_227570011.1">
    <property type="nucleotide sequence ID" value="NZ_CP101988.1"/>
</dbReference>
<organism evidence="3 4">
    <name type="scientific">Cellulomonas chengniuliangii</name>
    <dbReference type="NCBI Taxonomy" id="2968084"/>
    <lineage>
        <taxon>Bacteria</taxon>
        <taxon>Bacillati</taxon>
        <taxon>Actinomycetota</taxon>
        <taxon>Actinomycetes</taxon>
        <taxon>Micrococcales</taxon>
        <taxon>Cellulomonadaceae</taxon>
        <taxon>Cellulomonas</taxon>
    </lineage>
</organism>
<dbReference type="Gene3D" id="1.20.144.10">
    <property type="entry name" value="Phosphatidic acid phosphatase type 2/haloperoxidase"/>
    <property type="match status" value="1"/>
</dbReference>
<gene>
    <name evidence="3" type="ORF">NP064_15245</name>
</gene>
<accession>A0ABY5KZK7</accession>
<dbReference type="Pfam" id="PF01569">
    <property type="entry name" value="PAP2"/>
    <property type="match status" value="1"/>
</dbReference>
<feature type="transmembrane region" description="Helical" evidence="1">
    <location>
        <begin position="91"/>
        <end position="108"/>
    </location>
</feature>
<dbReference type="PANTHER" id="PTHR14969:SF13">
    <property type="entry name" value="AT30094P"/>
    <property type="match status" value="1"/>
</dbReference>
<keyword evidence="1" id="KW-0472">Membrane</keyword>
<dbReference type="InterPro" id="IPR036938">
    <property type="entry name" value="PAP2/HPO_sf"/>
</dbReference>
<feature type="transmembrane region" description="Helical" evidence="1">
    <location>
        <begin position="115"/>
        <end position="132"/>
    </location>
</feature>
<name>A0ABY5KZK7_9CELL</name>
<feature type="transmembrane region" description="Helical" evidence="1">
    <location>
        <begin position="213"/>
        <end position="231"/>
    </location>
</feature>
<dbReference type="SUPFAM" id="SSF48317">
    <property type="entry name" value="Acid phosphatase/Vanadium-dependent haloperoxidase"/>
    <property type="match status" value="1"/>
</dbReference>
<dbReference type="InterPro" id="IPR000326">
    <property type="entry name" value="PAP2/HPO"/>
</dbReference>
<keyword evidence="1" id="KW-0812">Transmembrane</keyword>
<dbReference type="EMBL" id="CP101988">
    <property type="protein sequence ID" value="UUI75108.1"/>
    <property type="molecule type" value="Genomic_DNA"/>
</dbReference>
<keyword evidence="1" id="KW-1133">Transmembrane helix</keyword>
<dbReference type="Proteomes" id="UP001316189">
    <property type="component" value="Chromosome"/>
</dbReference>
<dbReference type="SMART" id="SM00014">
    <property type="entry name" value="acidPPc"/>
    <property type="match status" value="1"/>
</dbReference>
<sequence>MSRTLLRSGRHDPLSARAATAAPGRARRLLRAAAAAAATASAVLALGLLVRDQWGPLVGFDQRAVAAATSFAAARPALVDALLAWQWAFEGRRLVFPVVAACLLVWWRTGMRTRTWWALGTMLAAWGFANVAKEVARLARPVLDDPIAHAPGYSFPSGHASTTAAWTTALVVLVWPLLRSRWLKAGAVVGAASLMVLTALDRVMLGAHYPSDVFAGAVLGVGLVLASYLGYRGWSPPHDTALVDPIDRSTEAAR</sequence>
<keyword evidence="4" id="KW-1185">Reference proteome</keyword>
<proteinExistence type="predicted"/>
<feature type="transmembrane region" description="Helical" evidence="1">
    <location>
        <begin position="29"/>
        <end position="50"/>
    </location>
</feature>
<protein>
    <submittedName>
        <fullName evidence="3">Phosphatase PAP2 family protein</fullName>
    </submittedName>
</protein>